<protein>
    <submittedName>
        <fullName evidence="1">Uncharacterized protein</fullName>
    </submittedName>
</protein>
<dbReference type="EMBL" id="FP929050">
    <property type="protein sequence ID" value="CBL10957.1"/>
    <property type="molecule type" value="Genomic_DNA"/>
</dbReference>
<dbReference type="HOGENOM" id="CLU_3410123_0_0_9"/>
<dbReference type="KEGG" id="rix:RO1_01300"/>
<name>D4KUB7_9FIRM</name>
<sequence>MNGVSAGIATEFGMNEAVKVWMEHGTTLW</sequence>
<reference evidence="1 2" key="2">
    <citation type="submission" date="2010-03" db="EMBL/GenBank/DDBJ databases">
        <authorList>
            <person name="Pajon A."/>
        </authorList>
    </citation>
    <scope>NUCLEOTIDE SEQUENCE [LARGE SCALE GENOMIC DNA]</scope>
    <source>
        <strain evidence="1 2">XB6B4</strain>
    </source>
</reference>
<proteinExistence type="predicted"/>
<evidence type="ECO:0000313" key="2">
    <source>
        <dbReference type="Proteomes" id="UP000008953"/>
    </source>
</evidence>
<dbReference type="AlphaFoldDB" id="D4KUB7"/>
<gene>
    <name evidence="1" type="ORF">RO1_01300</name>
</gene>
<accession>D4KUB7</accession>
<dbReference type="Proteomes" id="UP000008953">
    <property type="component" value="Chromosome"/>
</dbReference>
<reference evidence="1 2" key="1">
    <citation type="submission" date="2010-03" db="EMBL/GenBank/DDBJ databases">
        <title>The genome sequence of Roseburia intestinalis XB6B4.</title>
        <authorList>
            <consortium name="metaHIT consortium -- http://www.metahit.eu/"/>
            <person name="Pajon A."/>
            <person name="Turner K."/>
            <person name="Parkhill J."/>
            <person name="Bernalier A."/>
        </authorList>
    </citation>
    <scope>NUCLEOTIDE SEQUENCE [LARGE SCALE GENOMIC DNA]</scope>
    <source>
        <strain evidence="1 2">XB6B4</strain>
    </source>
</reference>
<evidence type="ECO:0000313" key="1">
    <source>
        <dbReference type="EMBL" id="CBL10957.1"/>
    </source>
</evidence>
<organism evidence="1 2">
    <name type="scientific">Roseburia intestinalis XB6B4</name>
    <dbReference type="NCBI Taxonomy" id="718255"/>
    <lineage>
        <taxon>Bacteria</taxon>
        <taxon>Bacillati</taxon>
        <taxon>Bacillota</taxon>
        <taxon>Clostridia</taxon>
        <taxon>Lachnospirales</taxon>
        <taxon>Lachnospiraceae</taxon>
        <taxon>Roseburia</taxon>
    </lineage>
</organism>